<dbReference type="Proteomes" id="UP000325577">
    <property type="component" value="Linkage Group LG9"/>
</dbReference>
<keyword evidence="4" id="KW-0067">ATP-binding</keyword>
<dbReference type="Pfam" id="PF25019">
    <property type="entry name" value="LRR_R13L1-DRL21"/>
    <property type="match status" value="1"/>
</dbReference>
<evidence type="ECO:0000313" key="8">
    <source>
        <dbReference type="EMBL" id="KAA8515679.1"/>
    </source>
</evidence>
<feature type="domain" description="Disease resistance protein winged helix" evidence="6">
    <location>
        <begin position="143"/>
        <end position="189"/>
    </location>
</feature>
<dbReference type="Pfam" id="PF13855">
    <property type="entry name" value="LRR_8"/>
    <property type="match status" value="1"/>
</dbReference>
<dbReference type="CDD" id="cd14798">
    <property type="entry name" value="RX-CC_like"/>
    <property type="match status" value="1"/>
</dbReference>
<sequence length="617" mass="71062">MAGAIPFTTAENILLKLSSSVFQQIGLIYGVDDELRRLCETLSTVKAVLLDADEQQERSHLVQDWVRKLKVVVYDADDVLDLFATKACRREFDFQERMKYRVREFFSSSNQITFRYKMSRKIKEIRERLDGVAADMAKFNFRERDHRLEDTADQYFQELLTRSFFQELQKDGYDNIISCKMHDLMHDLARSVAGTECCIAHVDGGNIFERVHHVSFNSYLSSSWNAPPPLLKAKKMRSFILPVQYQTGYKFTHGAINSCFKCLRVLDLHNLRIEKVPKSIGELNHLRYLDLSRNFFLTTLPGSISKLQNLQTLKLERCYKLKELPRDIRKMISLRHLEINGCGKLTHMPSGLGQLTSLQSLTRFILGKYSSTSIHVGRLSELKSLNHLSGELNIVHLEHVNNVLLESKEADMKEKQHLQALSLNWYREDGNGKDADVMLLEGLQPHQNLKELHINGYGGVRLPSWMMLNMVSLLPNIVVITIMSCHRCQRLLQFDQLPSLKVLKLYGLDALEYITTTTTITATTNFVNGVREGVFFPSLEELVLYDLPLLNELWPSNVEPISSFLGTEVASARQQRQQPSLQFFPCLTKLTVVDCPLLMPYRVYLEELMKLRSPRSY</sequence>
<gene>
    <name evidence="8" type="ORF">F0562_018710</name>
</gene>
<dbReference type="GO" id="GO:0005524">
    <property type="term" value="F:ATP binding"/>
    <property type="evidence" value="ECO:0007669"/>
    <property type="project" value="UniProtKB-KW"/>
</dbReference>
<keyword evidence="1" id="KW-0677">Repeat</keyword>
<evidence type="ECO:0000259" key="7">
    <source>
        <dbReference type="Pfam" id="PF25019"/>
    </source>
</evidence>
<reference evidence="8 9" key="1">
    <citation type="submission" date="2019-09" db="EMBL/GenBank/DDBJ databases">
        <title>A chromosome-level genome assembly of the Chinese tupelo Nyssa sinensis.</title>
        <authorList>
            <person name="Yang X."/>
            <person name="Kang M."/>
            <person name="Yang Y."/>
            <person name="Xiong H."/>
            <person name="Wang M."/>
            <person name="Zhang Z."/>
            <person name="Wang Z."/>
            <person name="Wu H."/>
            <person name="Ma T."/>
            <person name="Liu J."/>
            <person name="Xi Z."/>
        </authorList>
    </citation>
    <scope>NUCLEOTIDE SEQUENCE [LARGE SCALE GENOMIC DNA]</scope>
    <source>
        <strain evidence="8">J267</strain>
        <tissue evidence="8">Leaf</tissue>
    </source>
</reference>
<dbReference type="SUPFAM" id="SSF52058">
    <property type="entry name" value="L domain-like"/>
    <property type="match status" value="1"/>
</dbReference>
<dbReference type="InterPro" id="IPR058922">
    <property type="entry name" value="WHD_DRP"/>
</dbReference>
<evidence type="ECO:0000259" key="6">
    <source>
        <dbReference type="Pfam" id="PF23559"/>
    </source>
</evidence>
<keyword evidence="3" id="KW-0611">Plant defense</keyword>
<dbReference type="InterPro" id="IPR056789">
    <property type="entry name" value="LRR_R13L1-DRL21"/>
</dbReference>
<protein>
    <submittedName>
        <fullName evidence="8">Uncharacterized protein</fullName>
    </submittedName>
</protein>
<dbReference type="PANTHER" id="PTHR47186:SF13">
    <property type="entry name" value="DISEASE RESISTANCE PROTEIN RGA3"/>
    <property type="match status" value="1"/>
</dbReference>
<dbReference type="InterPro" id="IPR041118">
    <property type="entry name" value="Rx_N"/>
</dbReference>
<dbReference type="GO" id="GO:0006952">
    <property type="term" value="P:defense response"/>
    <property type="evidence" value="ECO:0007669"/>
    <property type="project" value="UniProtKB-KW"/>
</dbReference>
<dbReference type="AlphaFoldDB" id="A0A5J4ZCN4"/>
<accession>A0A5J4ZCN4</accession>
<organism evidence="8 9">
    <name type="scientific">Nyssa sinensis</name>
    <dbReference type="NCBI Taxonomy" id="561372"/>
    <lineage>
        <taxon>Eukaryota</taxon>
        <taxon>Viridiplantae</taxon>
        <taxon>Streptophyta</taxon>
        <taxon>Embryophyta</taxon>
        <taxon>Tracheophyta</taxon>
        <taxon>Spermatophyta</taxon>
        <taxon>Magnoliopsida</taxon>
        <taxon>eudicotyledons</taxon>
        <taxon>Gunneridae</taxon>
        <taxon>Pentapetalae</taxon>
        <taxon>asterids</taxon>
        <taxon>Cornales</taxon>
        <taxon>Nyssaceae</taxon>
        <taxon>Nyssa</taxon>
    </lineage>
</organism>
<evidence type="ECO:0000256" key="1">
    <source>
        <dbReference type="ARBA" id="ARBA00022737"/>
    </source>
</evidence>
<evidence type="ECO:0000259" key="5">
    <source>
        <dbReference type="Pfam" id="PF18052"/>
    </source>
</evidence>
<dbReference type="Pfam" id="PF23559">
    <property type="entry name" value="WHD_DRP"/>
    <property type="match status" value="1"/>
</dbReference>
<proteinExistence type="predicted"/>
<dbReference type="InterPro" id="IPR038005">
    <property type="entry name" value="RX-like_CC"/>
</dbReference>
<evidence type="ECO:0000256" key="2">
    <source>
        <dbReference type="ARBA" id="ARBA00022741"/>
    </source>
</evidence>
<dbReference type="InterPro" id="IPR032675">
    <property type="entry name" value="LRR_dom_sf"/>
</dbReference>
<dbReference type="EMBL" id="CM018052">
    <property type="protein sequence ID" value="KAA8515679.1"/>
    <property type="molecule type" value="Genomic_DNA"/>
</dbReference>
<evidence type="ECO:0000256" key="3">
    <source>
        <dbReference type="ARBA" id="ARBA00022821"/>
    </source>
</evidence>
<feature type="domain" description="Disease resistance N-terminal" evidence="5">
    <location>
        <begin position="13"/>
        <end position="101"/>
    </location>
</feature>
<keyword evidence="9" id="KW-1185">Reference proteome</keyword>
<dbReference type="Pfam" id="PF18052">
    <property type="entry name" value="Rx_N"/>
    <property type="match status" value="1"/>
</dbReference>
<keyword evidence="2" id="KW-0547">Nucleotide-binding</keyword>
<feature type="domain" description="R13L1/DRL21-like LRR repeat region" evidence="7">
    <location>
        <begin position="379"/>
        <end position="507"/>
    </location>
</feature>
<dbReference type="Gene3D" id="1.20.5.4130">
    <property type="match status" value="1"/>
</dbReference>
<dbReference type="InterPro" id="IPR001611">
    <property type="entry name" value="Leu-rich_rpt"/>
</dbReference>
<evidence type="ECO:0000256" key="4">
    <source>
        <dbReference type="ARBA" id="ARBA00022840"/>
    </source>
</evidence>
<evidence type="ECO:0000313" key="9">
    <source>
        <dbReference type="Proteomes" id="UP000325577"/>
    </source>
</evidence>
<dbReference type="PANTHER" id="PTHR47186">
    <property type="entry name" value="LEUCINE-RICH REPEAT-CONTAINING PROTEIN 57"/>
    <property type="match status" value="1"/>
</dbReference>
<dbReference type="Gene3D" id="3.80.10.10">
    <property type="entry name" value="Ribonuclease Inhibitor"/>
    <property type="match status" value="1"/>
</dbReference>
<dbReference type="OrthoDB" id="5279713at2759"/>
<name>A0A5J4ZCN4_9ASTE</name>